<sequence>MDKTNDPIQEIFKHIFVNNSWTCDFSIEKPYYFAKIYLDVCYLCGSFEIEPSTSKSTQLVCRSCNNMNSPTKHHGKQSF</sequence>
<dbReference type="EMBL" id="CAJVQB010028159">
    <property type="protein sequence ID" value="CAG8811862.1"/>
    <property type="molecule type" value="Genomic_DNA"/>
</dbReference>
<feature type="non-terminal residue" evidence="1">
    <location>
        <position position="79"/>
    </location>
</feature>
<reference evidence="1 2" key="1">
    <citation type="submission" date="2021-06" db="EMBL/GenBank/DDBJ databases">
        <authorList>
            <person name="Kallberg Y."/>
            <person name="Tangrot J."/>
            <person name="Rosling A."/>
        </authorList>
    </citation>
    <scope>NUCLEOTIDE SEQUENCE [LARGE SCALE GENOMIC DNA]</scope>
    <source>
        <strain evidence="1 2">120-4 pot B 10/14</strain>
    </source>
</reference>
<proteinExistence type="predicted"/>
<accession>A0ABN7W1E3</accession>
<organism evidence="1 2">
    <name type="scientific">Gigaspora margarita</name>
    <dbReference type="NCBI Taxonomy" id="4874"/>
    <lineage>
        <taxon>Eukaryota</taxon>
        <taxon>Fungi</taxon>
        <taxon>Fungi incertae sedis</taxon>
        <taxon>Mucoromycota</taxon>
        <taxon>Glomeromycotina</taxon>
        <taxon>Glomeromycetes</taxon>
        <taxon>Diversisporales</taxon>
        <taxon>Gigasporaceae</taxon>
        <taxon>Gigaspora</taxon>
    </lineage>
</organism>
<comment type="caution">
    <text evidence="1">The sequence shown here is derived from an EMBL/GenBank/DDBJ whole genome shotgun (WGS) entry which is preliminary data.</text>
</comment>
<keyword evidence="2" id="KW-1185">Reference proteome</keyword>
<evidence type="ECO:0000313" key="2">
    <source>
        <dbReference type="Proteomes" id="UP000789901"/>
    </source>
</evidence>
<gene>
    <name evidence="1" type="ORF">GMARGA_LOCUS25433</name>
</gene>
<name>A0ABN7W1E3_GIGMA</name>
<protein>
    <submittedName>
        <fullName evidence="1">17370_t:CDS:1</fullName>
    </submittedName>
</protein>
<evidence type="ECO:0000313" key="1">
    <source>
        <dbReference type="EMBL" id="CAG8811862.1"/>
    </source>
</evidence>
<dbReference type="Proteomes" id="UP000789901">
    <property type="component" value="Unassembled WGS sequence"/>
</dbReference>